<dbReference type="InterPro" id="IPR008979">
    <property type="entry name" value="Galactose-bd-like_sf"/>
</dbReference>
<dbReference type="PRINTS" id="PR00723">
    <property type="entry name" value="SUBTILISIN"/>
</dbReference>
<keyword evidence="2 6" id="KW-0645">Protease</keyword>
<dbReference type="PANTHER" id="PTHR43399">
    <property type="entry name" value="SUBTILISIN-RELATED"/>
    <property type="match status" value="1"/>
</dbReference>
<evidence type="ECO:0000256" key="3">
    <source>
        <dbReference type="ARBA" id="ARBA00022801"/>
    </source>
</evidence>
<dbReference type="SUPFAM" id="SSF49785">
    <property type="entry name" value="Galactose-binding domain-like"/>
    <property type="match status" value="1"/>
</dbReference>
<evidence type="ECO:0000256" key="2">
    <source>
        <dbReference type="ARBA" id="ARBA00022670"/>
    </source>
</evidence>
<dbReference type="CDD" id="cd04842">
    <property type="entry name" value="Peptidases_S8_Kp43_protease"/>
    <property type="match status" value="1"/>
</dbReference>
<evidence type="ECO:0000313" key="9">
    <source>
        <dbReference type="Proteomes" id="UP000266234"/>
    </source>
</evidence>
<sequence length="699" mass="76691">MTDRKAPDVEAPTDPVLIEVNGRVTEPHKHCAEDAKNTNHILITLYDNITPEQHRDLEVEHVRFQEDLGSFTYLCCYKPDDLKPLRNFKWVRQVDVYRNIYKIPKDLLFLIDTLKKSPENIDEINIPINVMPHHDHVDDAGLKELTDEITKIKGIGVDSLDVLTGKVQVEAKIEQIEEIAKIGVVRVIEEVITPCLADGHANNIVFDPLGTPHMRDFHGDNQTIAVIDSGFDLGTPDNCHPAFEGRIKKLISLNRDKEDIPTDAGRYDDPDGHGTHVCGTIVGQPTETSDGLISGVAPKAKLVVSSALKLNDERKLVLGRIEDIYKAFEMPYLEHGARIFSNSWGDDSPPYLQRQYGQDAAEIDRFVRNHPDALVVFSAGNNNRGLRNGKIAPTIGSQAAAKNCITVGASGSTRAVSGRDNKTGLRALDADKVYPDSSRGRTREARIKPDIVAPGFGILSAQSRHAAKKFKSYEVTNQGPNGSVTWEARSGTSHATPLVAGCAAVLRQIFQQTPGESPPAALIKAVLINGADKLPNVDVDAQGFGRVNLLASADMAQQRPLIASKIGSGFEISQNSGTLIGNALVQDDTFEMTMVLDEKRQSADMLLKVTLVYNDAPGREVQNNLNLDVLDAATGNTFHGYDSVDDIAVQNNVEQVVLPLGSERHFKIRVVAQKVFPKESQDFVLAWAILKPYSGLKRV</sequence>
<gene>
    <name evidence="8" type="ORF">FLONG3_9329</name>
</gene>
<dbReference type="Gene3D" id="3.40.50.200">
    <property type="entry name" value="Peptidase S8/S53 domain"/>
    <property type="match status" value="1"/>
</dbReference>
<evidence type="ECO:0000259" key="7">
    <source>
        <dbReference type="Pfam" id="PF00082"/>
    </source>
</evidence>
<dbReference type="STRING" id="694270.A0A395RYQ2"/>
<name>A0A395RYQ2_9HYPO</name>
<dbReference type="PANTHER" id="PTHR43399:SF4">
    <property type="entry name" value="CELL WALL-ASSOCIATED PROTEASE"/>
    <property type="match status" value="1"/>
</dbReference>
<dbReference type="OrthoDB" id="10256524at2759"/>
<dbReference type="PROSITE" id="PS51892">
    <property type="entry name" value="SUBTILASE"/>
    <property type="match status" value="1"/>
</dbReference>
<organism evidence="8 9">
    <name type="scientific">Fusarium longipes</name>
    <dbReference type="NCBI Taxonomy" id="694270"/>
    <lineage>
        <taxon>Eukaryota</taxon>
        <taxon>Fungi</taxon>
        <taxon>Dikarya</taxon>
        <taxon>Ascomycota</taxon>
        <taxon>Pezizomycotina</taxon>
        <taxon>Sordariomycetes</taxon>
        <taxon>Hypocreomycetidae</taxon>
        <taxon>Hypocreales</taxon>
        <taxon>Nectriaceae</taxon>
        <taxon>Fusarium</taxon>
    </lineage>
</organism>
<dbReference type="AlphaFoldDB" id="A0A395RYQ2"/>
<evidence type="ECO:0000256" key="4">
    <source>
        <dbReference type="ARBA" id="ARBA00022825"/>
    </source>
</evidence>
<dbReference type="PROSITE" id="PS00138">
    <property type="entry name" value="SUBTILASE_SER"/>
    <property type="match status" value="1"/>
</dbReference>
<protein>
    <submittedName>
        <fullName evidence="8">Peptidase s8 and s53</fullName>
    </submittedName>
</protein>
<dbReference type="InterPro" id="IPR034058">
    <property type="entry name" value="TagA/B/C/D_pept_dom"/>
</dbReference>
<feature type="active site" description="Charge relay system" evidence="5 6">
    <location>
        <position position="228"/>
    </location>
</feature>
<evidence type="ECO:0000313" key="8">
    <source>
        <dbReference type="EMBL" id="RGP65175.1"/>
    </source>
</evidence>
<accession>A0A395RYQ2</accession>
<reference evidence="8 9" key="1">
    <citation type="journal article" date="2018" name="PLoS Pathog.">
        <title>Evolution of structural diversity of trichothecenes, a family of toxins produced by plant pathogenic and entomopathogenic fungi.</title>
        <authorList>
            <person name="Proctor R.H."/>
            <person name="McCormick S.P."/>
            <person name="Kim H.S."/>
            <person name="Cardoza R.E."/>
            <person name="Stanley A.M."/>
            <person name="Lindo L."/>
            <person name="Kelly A."/>
            <person name="Brown D.W."/>
            <person name="Lee T."/>
            <person name="Vaughan M.M."/>
            <person name="Alexander N.J."/>
            <person name="Busman M."/>
            <person name="Gutierrez S."/>
        </authorList>
    </citation>
    <scope>NUCLEOTIDE SEQUENCE [LARGE SCALE GENOMIC DNA]</scope>
    <source>
        <strain evidence="8 9">NRRL 20695</strain>
    </source>
</reference>
<feature type="domain" description="Peptidase S8/S53" evidence="7">
    <location>
        <begin position="219"/>
        <end position="545"/>
    </location>
</feature>
<keyword evidence="4 6" id="KW-0720">Serine protease</keyword>
<dbReference type="GO" id="GO:0004252">
    <property type="term" value="F:serine-type endopeptidase activity"/>
    <property type="evidence" value="ECO:0007669"/>
    <property type="project" value="UniProtKB-UniRule"/>
</dbReference>
<dbReference type="InterPro" id="IPR000209">
    <property type="entry name" value="Peptidase_S8/S53_dom"/>
</dbReference>
<evidence type="ECO:0000256" key="6">
    <source>
        <dbReference type="PROSITE-ProRule" id="PRU01240"/>
    </source>
</evidence>
<dbReference type="InterPro" id="IPR022398">
    <property type="entry name" value="Peptidase_S8_His-AS"/>
</dbReference>
<dbReference type="InterPro" id="IPR051048">
    <property type="entry name" value="Peptidase_S8/S53_subtilisin"/>
</dbReference>
<keyword evidence="3 6" id="KW-0378">Hydrolase</keyword>
<dbReference type="InterPro" id="IPR036852">
    <property type="entry name" value="Peptidase_S8/S53_dom_sf"/>
</dbReference>
<dbReference type="PROSITE" id="PS00137">
    <property type="entry name" value="SUBTILASE_HIS"/>
    <property type="match status" value="1"/>
</dbReference>
<dbReference type="GO" id="GO:0006508">
    <property type="term" value="P:proteolysis"/>
    <property type="evidence" value="ECO:0007669"/>
    <property type="project" value="UniProtKB-KW"/>
</dbReference>
<dbReference type="Pfam" id="PF00082">
    <property type="entry name" value="Peptidase_S8"/>
    <property type="match status" value="1"/>
</dbReference>
<feature type="active site" description="Charge relay system" evidence="5 6">
    <location>
        <position position="273"/>
    </location>
</feature>
<dbReference type="EMBL" id="PXOG01000240">
    <property type="protein sequence ID" value="RGP65175.1"/>
    <property type="molecule type" value="Genomic_DNA"/>
</dbReference>
<dbReference type="Gene3D" id="2.60.120.380">
    <property type="match status" value="1"/>
</dbReference>
<dbReference type="InterPro" id="IPR015500">
    <property type="entry name" value="Peptidase_S8_subtilisin-rel"/>
</dbReference>
<proteinExistence type="inferred from homology"/>
<keyword evidence="9" id="KW-1185">Reference proteome</keyword>
<dbReference type="SUPFAM" id="SSF52743">
    <property type="entry name" value="Subtilisin-like"/>
    <property type="match status" value="1"/>
</dbReference>
<evidence type="ECO:0000256" key="1">
    <source>
        <dbReference type="ARBA" id="ARBA00011073"/>
    </source>
</evidence>
<dbReference type="Proteomes" id="UP000266234">
    <property type="component" value="Unassembled WGS sequence"/>
</dbReference>
<feature type="active site" description="Charge relay system" evidence="5 6">
    <location>
        <position position="493"/>
    </location>
</feature>
<evidence type="ECO:0000256" key="5">
    <source>
        <dbReference type="PIRSR" id="PIRSR615500-1"/>
    </source>
</evidence>
<comment type="similarity">
    <text evidence="1 6">Belongs to the peptidase S8 family.</text>
</comment>
<dbReference type="InterPro" id="IPR023828">
    <property type="entry name" value="Peptidase_S8_Ser-AS"/>
</dbReference>
<comment type="caution">
    <text evidence="8">The sequence shown here is derived from an EMBL/GenBank/DDBJ whole genome shotgun (WGS) entry which is preliminary data.</text>
</comment>